<dbReference type="KEGG" id="barh:WN72_14700"/>
<evidence type="ECO:0000313" key="6">
    <source>
        <dbReference type="EMBL" id="QOZ67415.1"/>
    </source>
</evidence>
<dbReference type="Pfam" id="PF03389">
    <property type="entry name" value="MobA_MobL"/>
    <property type="match status" value="1"/>
</dbReference>
<comment type="similarity">
    <text evidence="1">Belongs to the MobA/MobL family.</text>
</comment>
<keyword evidence="2" id="KW-0184">Conjugation</keyword>
<organism evidence="6 7">
    <name type="scientific">Bradyrhizobium arachidis</name>
    <dbReference type="NCBI Taxonomy" id="858423"/>
    <lineage>
        <taxon>Bacteria</taxon>
        <taxon>Pseudomonadati</taxon>
        <taxon>Pseudomonadota</taxon>
        <taxon>Alphaproteobacteria</taxon>
        <taxon>Hyphomicrobiales</taxon>
        <taxon>Nitrobacteraceae</taxon>
        <taxon>Bradyrhizobium</taxon>
    </lineage>
</organism>
<feature type="domain" description="MobA/MobL protein" evidence="5">
    <location>
        <begin position="18"/>
        <end position="196"/>
    </location>
</feature>
<keyword evidence="3" id="KW-0175">Coiled coil</keyword>
<evidence type="ECO:0000256" key="3">
    <source>
        <dbReference type="SAM" id="Coils"/>
    </source>
</evidence>
<feature type="region of interest" description="Disordered" evidence="4">
    <location>
        <begin position="294"/>
        <end position="313"/>
    </location>
</feature>
<protein>
    <recommendedName>
        <fullName evidence="5">MobA/MobL protein domain-containing protein</fullName>
    </recommendedName>
</protein>
<dbReference type="Proteomes" id="UP000594015">
    <property type="component" value="Chromosome"/>
</dbReference>
<gene>
    <name evidence="6" type="ORF">WN72_14700</name>
</gene>
<evidence type="ECO:0000259" key="5">
    <source>
        <dbReference type="Pfam" id="PF03389"/>
    </source>
</evidence>
<feature type="coiled-coil region" evidence="3">
    <location>
        <begin position="223"/>
        <end position="257"/>
    </location>
</feature>
<sequence>MGLGLNLGLVRRSRGGDAIEHSAYLRGGTARRRDGLLVDFSQRTDVLKNFVVRPQGTPAWAADCAQLWKRAVAAEKRKNAQEARLIELSIPRALPRQYWVELAKRLARDLATRGMVVQVAVHCPMASDGLENPHIHFMATMREIVNGEFSPKKARHWNDLFLFKAKAIRSQMAEALNQFCEEKDVSYRVDARSNAELDLPAAEVHIPRWNILYYKRTGKKTTAIQQRDEERVARAEVARLEAECRKLERELEEARAEASVPVADEISLVTPAKMARRPVIEGLAKPSLREKVPAETMAPVSTNFELPGPRYGP</sequence>
<dbReference type="EMBL" id="CP030050">
    <property type="protein sequence ID" value="QOZ67415.1"/>
    <property type="molecule type" value="Genomic_DNA"/>
</dbReference>
<dbReference type="InterPro" id="IPR005053">
    <property type="entry name" value="MobA_MobL"/>
</dbReference>
<dbReference type="Gene3D" id="3.30.930.30">
    <property type="match status" value="1"/>
</dbReference>
<accession>A0AAE7NNF3</accession>
<reference evidence="6 7" key="1">
    <citation type="submission" date="2018-06" db="EMBL/GenBank/DDBJ databases">
        <title>Comparative genomics of Bradyrhizobium nodulating Arachidis hypogaea.</title>
        <authorList>
            <person name="Li Y."/>
        </authorList>
    </citation>
    <scope>NUCLEOTIDE SEQUENCE [LARGE SCALE GENOMIC DNA]</scope>
    <source>
        <strain evidence="6 7">CCBAU 051107</strain>
    </source>
</reference>
<dbReference type="AlphaFoldDB" id="A0AAE7NNF3"/>
<evidence type="ECO:0000256" key="1">
    <source>
        <dbReference type="ARBA" id="ARBA00010873"/>
    </source>
</evidence>
<evidence type="ECO:0000256" key="2">
    <source>
        <dbReference type="ARBA" id="ARBA00022971"/>
    </source>
</evidence>
<evidence type="ECO:0000313" key="7">
    <source>
        <dbReference type="Proteomes" id="UP000594015"/>
    </source>
</evidence>
<evidence type="ECO:0000256" key="4">
    <source>
        <dbReference type="SAM" id="MobiDB-lite"/>
    </source>
</evidence>
<proteinExistence type="inferred from homology"/>
<name>A0AAE7NNF3_9BRAD</name>